<organism evidence="1">
    <name type="scientific">Alona affinis</name>
    <dbReference type="NCBI Taxonomy" id="381656"/>
    <lineage>
        <taxon>Eukaryota</taxon>
        <taxon>Metazoa</taxon>
        <taxon>Ecdysozoa</taxon>
        <taxon>Arthropoda</taxon>
        <taxon>Crustacea</taxon>
        <taxon>Branchiopoda</taxon>
        <taxon>Diplostraca</taxon>
        <taxon>Cladocera</taxon>
        <taxon>Anomopoda</taxon>
        <taxon>Chydoridae</taxon>
        <taxon>Alona</taxon>
    </lineage>
</organism>
<dbReference type="InterPro" id="IPR013924">
    <property type="entry name" value="RNase_H2_suC"/>
</dbReference>
<dbReference type="GO" id="GO:0006401">
    <property type="term" value="P:RNA catabolic process"/>
    <property type="evidence" value="ECO:0007669"/>
    <property type="project" value="InterPro"/>
</dbReference>
<sequence length="142" mass="16202">MVLIYIVLQLNQDVVNSKTSTSLHLLPCKISHDGPSNVAGFFEPYVEKNEVKNETNVEVVESSFRGHPLQGQKVHLPLGYTGIIVDENKKPITEAVKRNLLANRRFEEFCYWNWDCIPTESDSVKTAMDWLSLSKVIHTKDE</sequence>
<dbReference type="CDD" id="cd09271">
    <property type="entry name" value="RNase_H2-C"/>
    <property type="match status" value="1"/>
</dbReference>
<dbReference type="Pfam" id="PF08615">
    <property type="entry name" value="RNase_H2_suC"/>
    <property type="match status" value="1"/>
</dbReference>
<evidence type="ECO:0000313" key="1">
    <source>
        <dbReference type="EMBL" id="CAG4635184.1"/>
    </source>
</evidence>
<name>A0A9N6WWS0_9CRUS</name>
<reference evidence="1" key="1">
    <citation type="submission" date="2021-04" db="EMBL/GenBank/DDBJ databases">
        <authorList>
            <person name="Cornetti L."/>
        </authorList>
    </citation>
    <scope>NUCLEOTIDE SEQUENCE</scope>
</reference>
<dbReference type="EMBL" id="OC978529">
    <property type="protein sequence ID" value="CAG4635184.1"/>
    <property type="molecule type" value="Genomic_DNA"/>
</dbReference>
<dbReference type="PANTHER" id="PTHR47204">
    <property type="entry name" value="OS02G0168900 PROTEIN"/>
    <property type="match status" value="1"/>
</dbReference>
<proteinExistence type="predicted"/>
<dbReference type="Gene3D" id="2.40.128.680">
    <property type="match status" value="1"/>
</dbReference>
<protein>
    <submittedName>
        <fullName evidence="1">EOG090X0IC1</fullName>
    </submittedName>
</protein>
<dbReference type="PANTHER" id="PTHR47204:SF1">
    <property type="entry name" value="RIBONUCLEASE H2 SUBUNIT C"/>
    <property type="match status" value="1"/>
</dbReference>
<dbReference type="GO" id="GO:0032299">
    <property type="term" value="C:ribonuclease H2 complex"/>
    <property type="evidence" value="ECO:0007669"/>
    <property type="project" value="InterPro"/>
</dbReference>
<dbReference type="AlphaFoldDB" id="A0A9N6WWS0"/>
<accession>A0A9N6WWS0</accession>
<gene>
    <name evidence="1" type="primary">EOG090X0IC1</name>
</gene>